<accession>A0AAJ1ET12</accession>
<gene>
    <name evidence="1" type="ORF">LIQ08_12535</name>
</gene>
<reference evidence="1" key="1">
    <citation type="submission" date="2021-10" db="EMBL/GenBank/DDBJ databases">
        <title>Collection of gut derived symbiotic bacterial strains cultured from healthy donors.</title>
        <authorList>
            <person name="Lin H."/>
            <person name="Littmann E."/>
            <person name="Claire K."/>
            <person name="Pamer E."/>
        </authorList>
    </citation>
    <scope>NUCLEOTIDE SEQUENCE</scope>
    <source>
        <strain evidence="1">MSK.23.18</strain>
    </source>
</reference>
<protein>
    <submittedName>
        <fullName evidence="1">Uncharacterized protein</fullName>
    </submittedName>
</protein>
<comment type="caution">
    <text evidence="1">The sequence shown here is derived from an EMBL/GenBank/DDBJ whole genome shotgun (WGS) entry which is preliminary data.</text>
</comment>
<proteinExistence type="predicted"/>
<sequence length="54" mass="6387">MNNHQKEQQLEEQHLAQCLKIIQQNIHLYEDKESQYKKSPSVLPEGLLFALKKP</sequence>
<dbReference type="RefSeq" id="WP_009243801.1">
    <property type="nucleotide sequence ID" value="NZ_CABKQB010000001.1"/>
</dbReference>
<dbReference type="Proteomes" id="UP001297370">
    <property type="component" value="Unassembled WGS sequence"/>
</dbReference>
<evidence type="ECO:0000313" key="2">
    <source>
        <dbReference type="Proteomes" id="UP001297370"/>
    </source>
</evidence>
<dbReference type="EMBL" id="JAJBOM010000018">
    <property type="protein sequence ID" value="MCB5619969.1"/>
    <property type="molecule type" value="Genomic_DNA"/>
</dbReference>
<evidence type="ECO:0000313" key="1">
    <source>
        <dbReference type="EMBL" id="MCB5619969.1"/>
    </source>
</evidence>
<dbReference type="AlphaFoldDB" id="A0AAJ1ET12"/>
<name>A0AAJ1ET12_MEDGN</name>
<organism evidence="1 2">
    <name type="scientific">Mediterraneibacter gnavus</name>
    <name type="common">Ruminococcus gnavus</name>
    <dbReference type="NCBI Taxonomy" id="33038"/>
    <lineage>
        <taxon>Bacteria</taxon>
        <taxon>Bacillati</taxon>
        <taxon>Bacillota</taxon>
        <taxon>Clostridia</taxon>
        <taxon>Lachnospirales</taxon>
        <taxon>Lachnospiraceae</taxon>
        <taxon>Mediterraneibacter</taxon>
    </lineage>
</organism>